<dbReference type="Proteomes" id="UP000601435">
    <property type="component" value="Unassembled WGS sequence"/>
</dbReference>
<dbReference type="Pfam" id="PF01926">
    <property type="entry name" value="MMR_HSR1"/>
    <property type="match status" value="1"/>
</dbReference>
<protein>
    <recommendedName>
        <fullName evidence="1">G domain-containing protein</fullName>
    </recommendedName>
</protein>
<dbReference type="SUPFAM" id="SSF52540">
    <property type="entry name" value="P-loop containing nucleoside triphosphate hydrolases"/>
    <property type="match status" value="1"/>
</dbReference>
<dbReference type="PANTHER" id="PTHR34726:SF3">
    <property type="entry name" value="GUANYLATE-BINDING PROTEIN N-TERMINAL DOMAIN-CONTAINING PROTEIN-RELATED"/>
    <property type="match status" value="1"/>
</dbReference>
<keyword evidence="3" id="KW-1185">Reference proteome</keyword>
<sequence>MQEQRVRIVAVVGLFDKGKTWLTNKLFGKNLPSGKLFTTRGLSFLWVPERRMLVLDSPGVQGTVSYKSRDVDAILDARTTESMMFDMICKISHHVILVVNDNTWLEQEYAAMLLRVFGEGLIVVHNMRMTSCAQEAQELFARQITQCYEGGASHMGNLLFTAELGESASPVHHVGLAQENTKAGRLFNKKNCDYLMQQLEHRHTLGSRVVLAKMLEAEFTRLVPKFFLVETAPELDKGVQELKVEYDEYTAVQGKEPEAEGDYVVRGVMKLVSPRQDAQITMKKQGVISRLGEIIAHDVSFEPCANVFDQRVEDGTERLIQIECPGVSEEDIDWEELSNGVKVTIKKEKRIDEAVVQPVQPIMQNHGTWVRNFVFDHSDGRFELRGAE</sequence>
<comment type="caution">
    <text evidence="2">The sequence shown here is derived from an EMBL/GenBank/DDBJ whole genome shotgun (WGS) entry which is preliminary data.</text>
</comment>
<dbReference type="AlphaFoldDB" id="A0A812K254"/>
<reference evidence="2" key="1">
    <citation type="submission" date="2021-02" db="EMBL/GenBank/DDBJ databases">
        <authorList>
            <person name="Dougan E. K."/>
            <person name="Rhodes N."/>
            <person name="Thang M."/>
            <person name="Chan C."/>
        </authorList>
    </citation>
    <scope>NUCLEOTIDE SEQUENCE</scope>
</reference>
<dbReference type="InterPro" id="IPR027417">
    <property type="entry name" value="P-loop_NTPase"/>
</dbReference>
<name>A0A812K254_9DINO</name>
<evidence type="ECO:0000313" key="3">
    <source>
        <dbReference type="Proteomes" id="UP000601435"/>
    </source>
</evidence>
<evidence type="ECO:0000259" key="1">
    <source>
        <dbReference type="Pfam" id="PF01926"/>
    </source>
</evidence>
<dbReference type="EMBL" id="CAJNJA010006802">
    <property type="protein sequence ID" value="CAE7215703.1"/>
    <property type="molecule type" value="Genomic_DNA"/>
</dbReference>
<dbReference type="InterPro" id="IPR006073">
    <property type="entry name" value="GTP-bd"/>
</dbReference>
<dbReference type="OrthoDB" id="2135133at2759"/>
<dbReference type="Gene3D" id="3.40.50.300">
    <property type="entry name" value="P-loop containing nucleotide triphosphate hydrolases"/>
    <property type="match status" value="1"/>
</dbReference>
<organism evidence="2 3">
    <name type="scientific">Symbiodinium necroappetens</name>
    <dbReference type="NCBI Taxonomy" id="1628268"/>
    <lineage>
        <taxon>Eukaryota</taxon>
        <taxon>Sar</taxon>
        <taxon>Alveolata</taxon>
        <taxon>Dinophyceae</taxon>
        <taxon>Suessiales</taxon>
        <taxon>Symbiodiniaceae</taxon>
        <taxon>Symbiodinium</taxon>
    </lineage>
</organism>
<feature type="non-terminal residue" evidence="2">
    <location>
        <position position="1"/>
    </location>
</feature>
<dbReference type="GO" id="GO:0005525">
    <property type="term" value="F:GTP binding"/>
    <property type="evidence" value="ECO:0007669"/>
    <property type="project" value="InterPro"/>
</dbReference>
<gene>
    <name evidence="2" type="ORF">SNEC2469_LOCUS2464</name>
</gene>
<evidence type="ECO:0000313" key="2">
    <source>
        <dbReference type="EMBL" id="CAE7215703.1"/>
    </source>
</evidence>
<feature type="domain" description="G" evidence="1">
    <location>
        <begin position="9"/>
        <end position="113"/>
    </location>
</feature>
<accession>A0A812K254</accession>
<proteinExistence type="predicted"/>
<dbReference type="PANTHER" id="PTHR34726">
    <property type="entry name" value="GBP DOMAIN-CONTAINING PROTEIN"/>
    <property type="match status" value="1"/>
</dbReference>